<evidence type="ECO:0000256" key="5">
    <source>
        <dbReference type="ARBA" id="ARBA00023027"/>
    </source>
</evidence>
<dbReference type="PANTHER" id="PTHR43706:SF45">
    <property type="entry name" value="NADH DEHYDROGENASE-LIKE PROTEIN RV1812C"/>
    <property type="match status" value="1"/>
</dbReference>
<comment type="caution">
    <text evidence="8">The sequence shown here is derived from an EMBL/GenBank/DDBJ whole genome shotgun (WGS) entry which is preliminary data.</text>
</comment>
<evidence type="ECO:0000313" key="9">
    <source>
        <dbReference type="Proteomes" id="UP001551176"/>
    </source>
</evidence>
<protein>
    <submittedName>
        <fullName evidence="8">NAD(P)/FAD-dependent oxidoreductase</fullName>
        <ecNumber evidence="8">1.6.5.-</ecNumber>
    </submittedName>
</protein>
<dbReference type="Pfam" id="PF07992">
    <property type="entry name" value="Pyr_redox_2"/>
    <property type="match status" value="1"/>
</dbReference>
<dbReference type="EMBL" id="JBEYXV010000002">
    <property type="protein sequence ID" value="MEU6820151.1"/>
    <property type="molecule type" value="Genomic_DNA"/>
</dbReference>
<feature type="domain" description="FAD/NAD(P)-binding" evidence="7">
    <location>
        <begin position="5"/>
        <end position="327"/>
    </location>
</feature>
<dbReference type="PANTHER" id="PTHR43706">
    <property type="entry name" value="NADH DEHYDROGENASE"/>
    <property type="match status" value="1"/>
</dbReference>
<keyword evidence="5" id="KW-0520">NAD</keyword>
<evidence type="ECO:0000256" key="2">
    <source>
        <dbReference type="ARBA" id="ARBA00022630"/>
    </source>
</evidence>
<feature type="region of interest" description="Disordered" evidence="6">
    <location>
        <begin position="425"/>
        <end position="459"/>
    </location>
</feature>
<dbReference type="SUPFAM" id="SSF51905">
    <property type="entry name" value="FAD/NAD(P)-binding domain"/>
    <property type="match status" value="1"/>
</dbReference>
<accession>A0ABV3BGS0</accession>
<organism evidence="8 9">
    <name type="scientific">Streptomyces atriruber</name>
    <dbReference type="NCBI Taxonomy" id="545121"/>
    <lineage>
        <taxon>Bacteria</taxon>
        <taxon>Bacillati</taxon>
        <taxon>Actinomycetota</taxon>
        <taxon>Actinomycetes</taxon>
        <taxon>Kitasatosporales</taxon>
        <taxon>Streptomycetaceae</taxon>
        <taxon>Streptomyces</taxon>
    </lineage>
</organism>
<keyword evidence="9" id="KW-1185">Reference proteome</keyword>
<evidence type="ECO:0000256" key="1">
    <source>
        <dbReference type="ARBA" id="ARBA00005272"/>
    </source>
</evidence>
<reference evidence="8 9" key="1">
    <citation type="submission" date="2024-06" db="EMBL/GenBank/DDBJ databases">
        <title>The Natural Products Discovery Center: Release of the First 8490 Sequenced Strains for Exploring Actinobacteria Biosynthetic Diversity.</title>
        <authorList>
            <person name="Kalkreuter E."/>
            <person name="Kautsar S.A."/>
            <person name="Yang D."/>
            <person name="Bader C.D."/>
            <person name="Teijaro C.N."/>
            <person name="Fluegel L."/>
            <person name="Davis C.M."/>
            <person name="Simpson J.R."/>
            <person name="Lauterbach L."/>
            <person name="Steele A.D."/>
            <person name="Gui C."/>
            <person name="Meng S."/>
            <person name="Li G."/>
            <person name="Viehrig K."/>
            <person name="Ye F."/>
            <person name="Su P."/>
            <person name="Kiefer A.F."/>
            <person name="Nichols A."/>
            <person name="Cepeda A.J."/>
            <person name="Yan W."/>
            <person name="Fan B."/>
            <person name="Jiang Y."/>
            <person name="Adhikari A."/>
            <person name="Zheng C.-J."/>
            <person name="Schuster L."/>
            <person name="Cowan T.M."/>
            <person name="Smanski M.J."/>
            <person name="Chevrette M.G."/>
            <person name="De Carvalho L.P.S."/>
            <person name="Shen B."/>
        </authorList>
    </citation>
    <scope>NUCLEOTIDE SEQUENCE [LARGE SCALE GENOMIC DNA]</scope>
    <source>
        <strain evidence="8 9">NPDC046838</strain>
    </source>
</reference>
<keyword evidence="4 8" id="KW-0560">Oxidoreductase</keyword>
<gene>
    <name evidence="8" type="ORF">ABZ921_05945</name>
</gene>
<evidence type="ECO:0000256" key="3">
    <source>
        <dbReference type="ARBA" id="ARBA00022827"/>
    </source>
</evidence>
<feature type="compositionally biased region" description="Basic and acidic residues" evidence="6">
    <location>
        <begin position="431"/>
        <end position="452"/>
    </location>
</feature>
<proteinExistence type="inferred from homology"/>
<evidence type="ECO:0000259" key="7">
    <source>
        <dbReference type="Pfam" id="PF07992"/>
    </source>
</evidence>
<dbReference type="Proteomes" id="UP001551176">
    <property type="component" value="Unassembled WGS sequence"/>
</dbReference>
<dbReference type="GO" id="GO:0016491">
    <property type="term" value="F:oxidoreductase activity"/>
    <property type="evidence" value="ECO:0007669"/>
    <property type="project" value="UniProtKB-KW"/>
</dbReference>
<dbReference type="EC" id="1.6.5.-" evidence="8"/>
<keyword evidence="2" id="KW-0285">Flavoprotein</keyword>
<comment type="similarity">
    <text evidence="1">Belongs to the NADH dehydrogenase family.</text>
</comment>
<dbReference type="PRINTS" id="PR00368">
    <property type="entry name" value="FADPNR"/>
</dbReference>
<dbReference type="InterPro" id="IPR023753">
    <property type="entry name" value="FAD/NAD-binding_dom"/>
</dbReference>
<evidence type="ECO:0000313" key="8">
    <source>
        <dbReference type="EMBL" id="MEU6820151.1"/>
    </source>
</evidence>
<dbReference type="InterPro" id="IPR045024">
    <property type="entry name" value="NDH-2"/>
</dbReference>
<sequence>MSRPRIVVVGAGFAGYRTARTLSRLARDKADITLLNPTDYFLYLPLLPHVATGVLEPRRVTVSLAGTLPHVRLALGEADDIDLERHTVTYTDPEGERGELPYDRLVLSVGSVNKLLPVPGVAEHAHGFRGMPEALYLRDHITRQIELAAAAPDPETCRARCTFVVVGAGYTGVELAAHGELFTDALVRKQPLRQGIRPRWLLLDLADRVLPELDRRLSATAERVLRRRGVDVRTGTSVKEATSDGVLLDDGDAVDTRTLVWCVGVRPDPLVAGLGRPLEKGRLRVDSCLQVPGHPEVFACGDAAAVPDATRPGEFTPMTAQHAWRQGVTAGRNVAASLGVGTRRAYRHRDLGFIVDLGGVQAAANPLGVPLSGPLAGAVTRGYHLAAMPGNRVRVAADWLLDSVLPRQAVQLGLVRSWSVPLESASPELARLPHPDDHGRDPRVPGHSPPKEEPDDQQQ</sequence>
<evidence type="ECO:0000256" key="4">
    <source>
        <dbReference type="ARBA" id="ARBA00023002"/>
    </source>
</evidence>
<keyword evidence="3" id="KW-0274">FAD</keyword>
<dbReference type="Gene3D" id="3.50.50.100">
    <property type="match status" value="1"/>
</dbReference>
<evidence type="ECO:0000256" key="6">
    <source>
        <dbReference type="SAM" id="MobiDB-lite"/>
    </source>
</evidence>
<name>A0ABV3BGS0_9ACTN</name>
<dbReference type="InterPro" id="IPR036188">
    <property type="entry name" value="FAD/NAD-bd_sf"/>
</dbReference>
<dbReference type="PRINTS" id="PR00411">
    <property type="entry name" value="PNDRDTASEI"/>
</dbReference>
<dbReference type="RefSeq" id="WP_359345294.1">
    <property type="nucleotide sequence ID" value="NZ_JBEYXV010000002.1"/>
</dbReference>